<organism evidence="1 2">
    <name type="scientific">Microbispora maris</name>
    <dbReference type="NCBI Taxonomy" id="3144104"/>
    <lineage>
        <taxon>Bacteria</taxon>
        <taxon>Bacillati</taxon>
        <taxon>Actinomycetota</taxon>
        <taxon>Actinomycetes</taxon>
        <taxon>Streptosporangiales</taxon>
        <taxon>Streptosporangiaceae</taxon>
        <taxon>Microbispora</taxon>
    </lineage>
</organism>
<evidence type="ECO:0000313" key="2">
    <source>
        <dbReference type="Proteomes" id="UP001447516"/>
    </source>
</evidence>
<sequence length="166" mass="18242">MSDRDCPLVTLLNGPLMAHPPELPAEGVKSGQDDLVMDFTYAISLVAIDREVPDDEIRRWWNWKETPLLDDLVAAAPRLRLGRVLDKHGDVPGPARRVSSLLFLRGTTPQYVVPRLDDELIGELLAAYQGRDDDGPGTQQADPAEVAAFLATHHGTGVLTDEDQEP</sequence>
<proteinExistence type="predicted"/>
<dbReference type="Proteomes" id="UP001447516">
    <property type="component" value="Unassembled WGS sequence"/>
</dbReference>
<reference evidence="1 2" key="1">
    <citation type="submission" date="2024-05" db="EMBL/GenBank/DDBJ databases">
        <title>Microbispora sp.ZYX-F-249.</title>
        <authorList>
            <person name="Xie H."/>
        </authorList>
    </citation>
    <scope>NUCLEOTIDE SEQUENCE [LARGE SCALE GENOMIC DNA]</scope>
    <source>
        <strain evidence="1 2">ZYX-F-249</strain>
    </source>
</reference>
<name>A0ABV0AQ83_9ACTN</name>
<dbReference type="EMBL" id="JBDJAW010000016">
    <property type="protein sequence ID" value="MEN3537428.1"/>
    <property type="molecule type" value="Genomic_DNA"/>
</dbReference>
<accession>A0ABV0AQ83</accession>
<gene>
    <name evidence="1" type="ORF">AAH991_20110</name>
</gene>
<dbReference type="RefSeq" id="WP_346227401.1">
    <property type="nucleotide sequence ID" value="NZ_JBDJAW010000016.1"/>
</dbReference>
<comment type="caution">
    <text evidence="1">The sequence shown here is derived from an EMBL/GenBank/DDBJ whole genome shotgun (WGS) entry which is preliminary data.</text>
</comment>
<evidence type="ECO:0000313" key="1">
    <source>
        <dbReference type="EMBL" id="MEN3537428.1"/>
    </source>
</evidence>
<protein>
    <submittedName>
        <fullName evidence="1">Uncharacterized protein</fullName>
    </submittedName>
</protein>
<keyword evidence="2" id="KW-1185">Reference proteome</keyword>